<evidence type="ECO:0000256" key="10">
    <source>
        <dbReference type="ARBA" id="ARBA00023224"/>
    </source>
</evidence>
<evidence type="ECO:0000256" key="3">
    <source>
        <dbReference type="ARBA" id="ARBA00022606"/>
    </source>
</evidence>
<evidence type="ECO:0000256" key="8">
    <source>
        <dbReference type="ARBA" id="ARBA00023136"/>
    </source>
</evidence>
<keyword evidence="9" id="KW-0675">Receptor</keyword>
<accession>A0A1A6GKA8</accession>
<keyword evidence="4 11" id="KW-0812">Transmembrane</keyword>
<sequence length="81" mass="9331">MTVHPQHMLYYFLKHLSILDHSSLSVIVPQSIDSSLAGRGYISCDQFMLQVFFFTTLAWSEVAILTVMLYDYYVAICLPLH</sequence>
<protein>
    <recommendedName>
        <fullName evidence="12">G-protein coupled receptors family 1 profile domain-containing protein</fullName>
    </recommendedName>
</protein>
<dbReference type="OrthoDB" id="9622989at2759"/>
<dbReference type="PROSITE" id="PS50262">
    <property type="entry name" value="G_PROTEIN_RECEP_F1_2"/>
    <property type="match status" value="1"/>
</dbReference>
<keyword evidence="7" id="KW-0297">G-protein coupled receptor</keyword>
<proteinExistence type="predicted"/>
<dbReference type="SUPFAM" id="SSF81321">
    <property type="entry name" value="Family A G protein-coupled receptor-like"/>
    <property type="match status" value="1"/>
</dbReference>
<keyword evidence="3" id="KW-0716">Sensory transduction</keyword>
<dbReference type="Gene3D" id="1.20.1070.10">
    <property type="entry name" value="Rhodopsin 7-helix transmembrane proteins"/>
    <property type="match status" value="1"/>
</dbReference>
<feature type="domain" description="G-protein coupled receptors family 1 profile" evidence="12">
    <location>
        <begin position="1"/>
        <end position="81"/>
    </location>
</feature>
<dbReference type="InterPro" id="IPR017452">
    <property type="entry name" value="GPCR_Rhodpsn_7TM"/>
</dbReference>
<evidence type="ECO:0000256" key="11">
    <source>
        <dbReference type="SAM" id="Phobius"/>
    </source>
</evidence>
<evidence type="ECO:0000259" key="12">
    <source>
        <dbReference type="PROSITE" id="PS50262"/>
    </source>
</evidence>
<evidence type="ECO:0000313" key="13">
    <source>
        <dbReference type="EMBL" id="OBS65762.1"/>
    </source>
</evidence>
<gene>
    <name evidence="13" type="ORF">A6R68_05697</name>
</gene>
<dbReference type="InterPro" id="IPR000725">
    <property type="entry name" value="Olfact_rcpt"/>
</dbReference>
<dbReference type="PANTHER" id="PTHR26452">
    <property type="entry name" value="OLFACTORY RECEPTOR"/>
    <property type="match status" value="1"/>
</dbReference>
<evidence type="ECO:0000256" key="7">
    <source>
        <dbReference type="ARBA" id="ARBA00023040"/>
    </source>
</evidence>
<evidence type="ECO:0000256" key="4">
    <source>
        <dbReference type="ARBA" id="ARBA00022692"/>
    </source>
</evidence>
<dbReference type="GO" id="GO:0004984">
    <property type="term" value="F:olfactory receptor activity"/>
    <property type="evidence" value="ECO:0007669"/>
    <property type="project" value="InterPro"/>
</dbReference>
<evidence type="ECO:0000256" key="1">
    <source>
        <dbReference type="ARBA" id="ARBA00004651"/>
    </source>
</evidence>
<dbReference type="Pfam" id="PF13853">
    <property type="entry name" value="7tm_4"/>
    <property type="match status" value="1"/>
</dbReference>
<dbReference type="GO" id="GO:0004930">
    <property type="term" value="F:G protein-coupled receptor activity"/>
    <property type="evidence" value="ECO:0007669"/>
    <property type="project" value="UniProtKB-KW"/>
</dbReference>
<dbReference type="GO" id="GO:0005886">
    <property type="term" value="C:plasma membrane"/>
    <property type="evidence" value="ECO:0007669"/>
    <property type="project" value="UniProtKB-SubCell"/>
</dbReference>
<keyword evidence="5" id="KW-0552">Olfaction</keyword>
<keyword evidence="14" id="KW-1185">Reference proteome</keyword>
<feature type="transmembrane region" description="Helical" evidence="11">
    <location>
        <begin position="47"/>
        <end position="70"/>
    </location>
</feature>
<keyword evidence="6 11" id="KW-1133">Transmembrane helix</keyword>
<evidence type="ECO:0000256" key="6">
    <source>
        <dbReference type="ARBA" id="ARBA00022989"/>
    </source>
</evidence>
<reference evidence="13 14" key="1">
    <citation type="submission" date="2016-06" db="EMBL/GenBank/DDBJ databases">
        <title>The Draft Genome Sequence and Annotation of the Desert Woodrat Neotoma lepida.</title>
        <authorList>
            <person name="Campbell M."/>
            <person name="Oakeson K.F."/>
            <person name="Yandell M."/>
            <person name="Halpert J.R."/>
            <person name="Dearing D."/>
        </authorList>
    </citation>
    <scope>NUCLEOTIDE SEQUENCE [LARGE SCALE GENOMIC DNA]</scope>
    <source>
        <strain evidence="13">417</strain>
        <tissue evidence="13">Liver</tissue>
    </source>
</reference>
<evidence type="ECO:0000313" key="14">
    <source>
        <dbReference type="Proteomes" id="UP000092124"/>
    </source>
</evidence>
<evidence type="ECO:0000256" key="2">
    <source>
        <dbReference type="ARBA" id="ARBA00022475"/>
    </source>
</evidence>
<dbReference type="EMBL" id="LZPO01089102">
    <property type="protein sequence ID" value="OBS65762.1"/>
    <property type="molecule type" value="Genomic_DNA"/>
</dbReference>
<dbReference type="AlphaFoldDB" id="A0A1A6GKA8"/>
<organism evidence="13 14">
    <name type="scientific">Neotoma lepida</name>
    <name type="common">Desert woodrat</name>
    <dbReference type="NCBI Taxonomy" id="56216"/>
    <lineage>
        <taxon>Eukaryota</taxon>
        <taxon>Metazoa</taxon>
        <taxon>Chordata</taxon>
        <taxon>Craniata</taxon>
        <taxon>Vertebrata</taxon>
        <taxon>Euteleostomi</taxon>
        <taxon>Mammalia</taxon>
        <taxon>Eutheria</taxon>
        <taxon>Euarchontoglires</taxon>
        <taxon>Glires</taxon>
        <taxon>Rodentia</taxon>
        <taxon>Myomorpha</taxon>
        <taxon>Muroidea</taxon>
        <taxon>Cricetidae</taxon>
        <taxon>Neotominae</taxon>
        <taxon>Neotoma</taxon>
    </lineage>
</organism>
<keyword evidence="8 11" id="KW-0472">Membrane</keyword>
<comment type="subcellular location">
    <subcellularLocation>
        <location evidence="1">Cell membrane</location>
        <topology evidence="1">Multi-pass membrane protein</topology>
    </subcellularLocation>
</comment>
<evidence type="ECO:0000256" key="9">
    <source>
        <dbReference type="ARBA" id="ARBA00023170"/>
    </source>
</evidence>
<evidence type="ECO:0000256" key="5">
    <source>
        <dbReference type="ARBA" id="ARBA00022725"/>
    </source>
</evidence>
<comment type="caution">
    <text evidence="13">The sequence shown here is derived from an EMBL/GenBank/DDBJ whole genome shotgun (WGS) entry which is preliminary data.</text>
</comment>
<dbReference type="STRING" id="56216.A0A1A6GKA8"/>
<dbReference type="InterPro" id="IPR050516">
    <property type="entry name" value="Olfactory_GPCR"/>
</dbReference>
<dbReference type="Proteomes" id="UP000092124">
    <property type="component" value="Unassembled WGS sequence"/>
</dbReference>
<keyword evidence="10" id="KW-0807">Transducer</keyword>
<keyword evidence="2" id="KW-1003">Cell membrane</keyword>
<name>A0A1A6GKA8_NEOLE</name>